<gene>
    <name evidence="2" type="ORF">SPARVUS_LOCUS14879294</name>
</gene>
<keyword evidence="1" id="KW-1133">Transmembrane helix</keyword>
<feature type="transmembrane region" description="Helical" evidence="1">
    <location>
        <begin position="6"/>
        <end position="22"/>
    </location>
</feature>
<keyword evidence="1" id="KW-0472">Membrane</keyword>
<dbReference type="Proteomes" id="UP001162483">
    <property type="component" value="Unassembled WGS sequence"/>
</dbReference>
<protein>
    <recommendedName>
        <fullName evidence="4">NADH dehydrogenase subunit 1</fullName>
    </recommendedName>
</protein>
<accession>A0ABN9GV94</accession>
<evidence type="ECO:0000313" key="3">
    <source>
        <dbReference type="Proteomes" id="UP001162483"/>
    </source>
</evidence>
<organism evidence="2 3">
    <name type="scientific">Staurois parvus</name>
    <dbReference type="NCBI Taxonomy" id="386267"/>
    <lineage>
        <taxon>Eukaryota</taxon>
        <taxon>Metazoa</taxon>
        <taxon>Chordata</taxon>
        <taxon>Craniata</taxon>
        <taxon>Vertebrata</taxon>
        <taxon>Euteleostomi</taxon>
        <taxon>Amphibia</taxon>
        <taxon>Batrachia</taxon>
        <taxon>Anura</taxon>
        <taxon>Neobatrachia</taxon>
        <taxon>Ranoidea</taxon>
        <taxon>Ranidae</taxon>
        <taxon>Staurois</taxon>
    </lineage>
</organism>
<keyword evidence="1" id="KW-0812">Transmembrane</keyword>
<comment type="caution">
    <text evidence="2">The sequence shown here is derived from an EMBL/GenBank/DDBJ whole genome shotgun (WGS) entry which is preliminary data.</text>
</comment>
<evidence type="ECO:0008006" key="4">
    <source>
        <dbReference type="Google" id="ProtNLM"/>
    </source>
</evidence>
<evidence type="ECO:0000256" key="1">
    <source>
        <dbReference type="SAM" id="Phobius"/>
    </source>
</evidence>
<proteinExistence type="predicted"/>
<reference evidence="2" key="1">
    <citation type="submission" date="2023-05" db="EMBL/GenBank/DDBJ databases">
        <authorList>
            <person name="Stuckert A."/>
        </authorList>
    </citation>
    <scope>NUCLEOTIDE SEQUENCE</scope>
</reference>
<sequence length="62" mass="7322">MVLMLSLVLYLIMILMVSLIVLNKFRKFQRIQMFIFQLITILFCPAVKIPQNPYCSVLDLLM</sequence>
<name>A0ABN9GV94_9NEOB</name>
<dbReference type="EMBL" id="CATNWA010019459">
    <property type="protein sequence ID" value="CAI9613376.1"/>
    <property type="molecule type" value="Genomic_DNA"/>
</dbReference>
<keyword evidence="3" id="KW-1185">Reference proteome</keyword>
<evidence type="ECO:0000313" key="2">
    <source>
        <dbReference type="EMBL" id="CAI9613376.1"/>
    </source>
</evidence>